<name>A0AA35KIF3_9SAUR</name>
<evidence type="ECO:0000313" key="1">
    <source>
        <dbReference type="EMBL" id="CAI5777884.1"/>
    </source>
</evidence>
<sequence length="84" mass="9460">MLKQMHIWSNEICETAGRVCVGLHESKTSFSLTSTSRTFMKQKIPLPDATENAKDDYLKAGAFTSIITMDQYPLLEKYTLAISI</sequence>
<organism evidence="1 2">
    <name type="scientific">Podarcis lilfordi</name>
    <name type="common">Lilford's wall lizard</name>
    <dbReference type="NCBI Taxonomy" id="74358"/>
    <lineage>
        <taxon>Eukaryota</taxon>
        <taxon>Metazoa</taxon>
        <taxon>Chordata</taxon>
        <taxon>Craniata</taxon>
        <taxon>Vertebrata</taxon>
        <taxon>Euteleostomi</taxon>
        <taxon>Lepidosauria</taxon>
        <taxon>Squamata</taxon>
        <taxon>Bifurcata</taxon>
        <taxon>Unidentata</taxon>
        <taxon>Episquamata</taxon>
        <taxon>Laterata</taxon>
        <taxon>Lacertibaenia</taxon>
        <taxon>Lacertidae</taxon>
        <taxon>Podarcis</taxon>
    </lineage>
</organism>
<dbReference type="Proteomes" id="UP001178461">
    <property type="component" value="Chromosome 6"/>
</dbReference>
<dbReference type="EMBL" id="OX395131">
    <property type="protein sequence ID" value="CAI5777884.1"/>
    <property type="molecule type" value="Genomic_DNA"/>
</dbReference>
<evidence type="ECO:0000313" key="2">
    <source>
        <dbReference type="Proteomes" id="UP001178461"/>
    </source>
</evidence>
<gene>
    <name evidence="1" type="ORF">PODLI_1B041931</name>
</gene>
<keyword evidence="2" id="KW-1185">Reference proteome</keyword>
<reference evidence="1" key="1">
    <citation type="submission" date="2022-12" db="EMBL/GenBank/DDBJ databases">
        <authorList>
            <person name="Alioto T."/>
            <person name="Alioto T."/>
            <person name="Gomez Garrido J."/>
        </authorList>
    </citation>
    <scope>NUCLEOTIDE SEQUENCE</scope>
</reference>
<protein>
    <submittedName>
        <fullName evidence="1">Uncharacterized protein</fullName>
    </submittedName>
</protein>
<dbReference type="AlphaFoldDB" id="A0AA35KIF3"/>
<proteinExistence type="predicted"/>
<accession>A0AA35KIF3</accession>